<keyword evidence="2" id="KW-1185">Reference proteome</keyword>
<proteinExistence type="predicted"/>
<dbReference type="Proteomes" id="UP000560081">
    <property type="component" value="Unassembled WGS sequence"/>
</dbReference>
<gene>
    <name evidence="1" type="ORF">BJ976_001711</name>
</gene>
<evidence type="ECO:0000313" key="2">
    <source>
        <dbReference type="Proteomes" id="UP000560081"/>
    </source>
</evidence>
<dbReference type="EMBL" id="JACHMC010000001">
    <property type="protein sequence ID" value="MBB4883360.1"/>
    <property type="molecule type" value="Genomic_DNA"/>
</dbReference>
<comment type="caution">
    <text evidence="1">The sequence shown here is derived from an EMBL/GenBank/DDBJ whole genome shotgun (WGS) entry which is preliminary data.</text>
</comment>
<reference evidence="1 2" key="1">
    <citation type="submission" date="2020-08" db="EMBL/GenBank/DDBJ databases">
        <title>Sequencing the genomes of 1000 actinobacteria strains.</title>
        <authorList>
            <person name="Klenk H.-P."/>
        </authorList>
    </citation>
    <scope>NUCLEOTIDE SEQUENCE [LARGE SCALE GENOMIC DNA]</scope>
    <source>
        <strain evidence="1 2">DSM 19079</strain>
    </source>
</reference>
<name>A0A4Y8X178_9MICC</name>
<protein>
    <submittedName>
        <fullName evidence="1">Uncharacterized protein</fullName>
    </submittedName>
</protein>
<evidence type="ECO:0000313" key="1">
    <source>
        <dbReference type="EMBL" id="MBB4883360.1"/>
    </source>
</evidence>
<accession>A0A4Y8X178</accession>
<sequence>MPSHDPVTPAADRPAGLAETAVRGPVRRLQATTLGTGVLSALASAGVLTLQADRGYARAVLEARSWGAVEVTDADVAAFLTPDGGAPLTAAVILALTGLLVWGIQRLWRPTRWAGTVAAVVGMLSGAFWSVDGGRMVAAGPAGVLVLLAACAMVVFCAVWLLVAHRRDTRDAFDG</sequence>
<dbReference type="OrthoDB" id="9994722at2"/>
<dbReference type="AlphaFoldDB" id="A0A4Y8X178"/>
<organism evidence="1 2">
    <name type="scientific">Micrococcus flavus</name>
    <dbReference type="NCBI Taxonomy" id="384602"/>
    <lineage>
        <taxon>Bacteria</taxon>
        <taxon>Bacillati</taxon>
        <taxon>Actinomycetota</taxon>
        <taxon>Actinomycetes</taxon>
        <taxon>Micrococcales</taxon>
        <taxon>Micrococcaceae</taxon>
        <taxon>Micrococcus</taxon>
    </lineage>
</organism>
<dbReference type="RefSeq" id="WP_135030089.1">
    <property type="nucleotide sequence ID" value="NZ_BMLA01000002.1"/>
</dbReference>